<comment type="caution">
    <text evidence="5">The sequence shown here is derived from an EMBL/GenBank/DDBJ whole genome shotgun (WGS) entry which is preliminary data.</text>
</comment>
<dbReference type="InterPro" id="IPR011993">
    <property type="entry name" value="PH-like_dom_sf"/>
</dbReference>
<dbReference type="GO" id="GO:0006397">
    <property type="term" value="P:mRNA processing"/>
    <property type="evidence" value="ECO:0007669"/>
    <property type="project" value="UniProtKB-KW"/>
</dbReference>
<name>A0AA38C7W5_TAXCH</name>
<dbReference type="GO" id="GO:0008047">
    <property type="term" value="F:enzyme activator activity"/>
    <property type="evidence" value="ECO:0007669"/>
    <property type="project" value="InterPro"/>
</dbReference>
<reference evidence="5 6" key="1">
    <citation type="journal article" date="2021" name="Nat. Plants">
        <title>The Taxus genome provides insights into paclitaxel biosynthesis.</title>
        <authorList>
            <person name="Xiong X."/>
            <person name="Gou J."/>
            <person name="Liao Q."/>
            <person name="Li Y."/>
            <person name="Zhou Q."/>
            <person name="Bi G."/>
            <person name="Li C."/>
            <person name="Du R."/>
            <person name="Wang X."/>
            <person name="Sun T."/>
            <person name="Guo L."/>
            <person name="Liang H."/>
            <person name="Lu P."/>
            <person name="Wu Y."/>
            <person name="Zhang Z."/>
            <person name="Ro D.K."/>
            <person name="Shang Y."/>
            <person name="Huang S."/>
            <person name="Yan J."/>
        </authorList>
    </citation>
    <scope>NUCLEOTIDE SEQUENCE [LARGE SCALE GENOMIC DNA]</scope>
    <source>
        <strain evidence="5">Ta-2019</strain>
    </source>
</reference>
<dbReference type="Proteomes" id="UP000824469">
    <property type="component" value="Unassembled WGS sequence"/>
</dbReference>
<dbReference type="PANTHER" id="PTHR16290:SF0">
    <property type="entry name" value="DECAPPING PROTEIN 1, ISOFORM A"/>
    <property type="match status" value="1"/>
</dbReference>
<dbReference type="GO" id="GO:0003729">
    <property type="term" value="F:mRNA binding"/>
    <property type="evidence" value="ECO:0007669"/>
    <property type="project" value="TreeGrafter"/>
</dbReference>
<evidence type="ECO:0000256" key="1">
    <source>
        <dbReference type="ARBA" id="ARBA00004496"/>
    </source>
</evidence>
<dbReference type="GO" id="GO:0000290">
    <property type="term" value="P:deadenylation-dependent decapping of nuclear-transcribed mRNA"/>
    <property type="evidence" value="ECO:0007669"/>
    <property type="project" value="InterPro"/>
</dbReference>
<dbReference type="GO" id="GO:0031087">
    <property type="term" value="P:deadenylation-independent decapping of nuclear-transcribed mRNA"/>
    <property type="evidence" value="ECO:0007669"/>
    <property type="project" value="TreeGrafter"/>
</dbReference>
<evidence type="ECO:0000313" key="5">
    <source>
        <dbReference type="EMBL" id="KAH9294253.1"/>
    </source>
</evidence>
<keyword evidence="6" id="KW-1185">Reference proteome</keyword>
<feature type="non-terminal residue" evidence="5">
    <location>
        <position position="65"/>
    </location>
</feature>
<dbReference type="SUPFAM" id="SSF50729">
    <property type="entry name" value="PH domain-like"/>
    <property type="match status" value="1"/>
</dbReference>
<comment type="subcellular location">
    <subcellularLocation>
        <location evidence="1">Cytoplasm</location>
    </subcellularLocation>
</comment>
<dbReference type="GO" id="GO:0000932">
    <property type="term" value="C:P-body"/>
    <property type="evidence" value="ECO:0007669"/>
    <property type="project" value="TreeGrafter"/>
</dbReference>
<dbReference type="Pfam" id="PF06058">
    <property type="entry name" value="DCP1"/>
    <property type="match status" value="1"/>
</dbReference>
<evidence type="ECO:0000313" key="6">
    <source>
        <dbReference type="Proteomes" id="UP000824469"/>
    </source>
</evidence>
<sequence length="65" mass="7778">MLSKLRSTDILFHAFESENLVEDLLSDFEYEVQLPYLLYRNANQEVIGIWFYNPRECEEVAKLFS</sequence>
<protein>
    <recommendedName>
        <fullName evidence="7">mRNA-decapping enzyme-like protein</fullName>
    </recommendedName>
</protein>
<accession>A0AA38C7W5</accession>
<keyword evidence="3" id="KW-0963">Cytoplasm</keyword>
<evidence type="ECO:0000256" key="2">
    <source>
        <dbReference type="ARBA" id="ARBA00008778"/>
    </source>
</evidence>
<dbReference type="AlphaFoldDB" id="A0AA38C7W5"/>
<comment type="similarity">
    <text evidence="2">Belongs to the DCP1 family.</text>
</comment>
<evidence type="ECO:0008006" key="7">
    <source>
        <dbReference type="Google" id="ProtNLM"/>
    </source>
</evidence>
<dbReference type="OMA" id="DILFHAF"/>
<evidence type="ECO:0000256" key="4">
    <source>
        <dbReference type="ARBA" id="ARBA00022664"/>
    </source>
</evidence>
<proteinExistence type="inferred from homology"/>
<gene>
    <name evidence="5" type="ORF">KI387_040545</name>
</gene>
<dbReference type="InterPro" id="IPR010334">
    <property type="entry name" value="Dcp1"/>
</dbReference>
<dbReference type="Gene3D" id="2.30.29.30">
    <property type="entry name" value="Pleckstrin-homology domain (PH domain)/Phosphotyrosine-binding domain (PTB)"/>
    <property type="match status" value="1"/>
</dbReference>
<dbReference type="EMBL" id="JAHRHJ020000266">
    <property type="protein sequence ID" value="KAH9294253.1"/>
    <property type="molecule type" value="Genomic_DNA"/>
</dbReference>
<keyword evidence="4" id="KW-0507">mRNA processing</keyword>
<dbReference type="PANTHER" id="PTHR16290">
    <property type="entry name" value="TRANSCRIPTION FACTOR SMIF DECAPPING ENZYME DCP1"/>
    <property type="match status" value="1"/>
</dbReference>
<organism evidence="5 6">
    <name type="scientific">Taxus chinensis</name>
    <name type="common">Chinese yew</name>
    <name type="synonym">Taxus wallichiana var. chinensis</name>
    <dbReference type="NCBI Taxonomy" id="29808"/>
    <lineage>
        <taxon>Eukaryota</taxon>
        <taxon>Viridiplantae</taxon>
        <taxon>Streptophyta</taxon>
        <taxon>Embryophyta</taxon>
        <taxon>Tracheophyta</taxon>
        <taxon>Spermatophyta</taxon>
        <taxon>Pinopsida</taxon>
        <taxon>Pinidae</taxon>
        <taxon>Conifers II</taxon>
        <taxon>Cupressales</taxon>
        <taxon>Taxaceae</taxon>
        <taxon>Taxus</taxon>
    </lineage>
</organism>
<evidence type="ECO:0000256" key="3">
    <source>
        <dbReference type="ARBA" id="ARBA00022490"/>
    </source>
</evidence>